<proteinExistence type="predicted"/>
<dbReference type="AlphaFoldDB" id="A0A0R1HAT4"/>
<organism evidence="1 2">
    <name type="scientific">Loigolactobacillus bifermentans DSM 20003</name>
    <dbReference type="NCBI Taxonomy" id="1423726"/>
    <lineage>
        <taxon>Bacteria</taxon>
        <taxon>Bacillati</taxon>
        <taxon>Bacillota</taxon>
        <taxon>Bacilli</taxon>
        <taxon>Lactobacillales</taxon>
        <taxon>Lactobacillaceae</taxon>
        <taxon>Loigolactobacillus</taxon>
    </lineage>
</organism>
<dbReference type="PATRIC" id="fig|1423726.3.peg.2667"/>
<sequence length="157" mass="17883">MSNLVDHAKRELELLLGGKDDEMQKKVNEDILQLVEVFAKQGHSGMSAEYTISILTRLLKFRPIKPLTGEPDEWGTEVSENQNKRYTALFKQSDGMVVDVNSLAWTDDDGKTWFRRGGTNKFPKVEFPYTPPTHPTRRIYLSSDGKKILRIVDGGTR</sequence>
<dbReference type="InterPro" id="IPR057383">
    <property type="entry name" value="Tad3"/>
</dbReference>
<evidence type="ECO:0000313" key="2">
    <source>
        <dbReference type="Proteomes" id="UP000051461"/>
    </source>
</evidence>
<dbReference type="RefSeq" id="WP_057903253.1">
    <property type="nucleotide sequence ID" value="NZ_AZDA01000003.1"/>
</dbReference>
<dbReference type="STRING" id="1423726.FC07_GL002568"/>
<dbReference type="Proteomes" id="UP000051461">
    <property type="component" value="Unassembled WGS sequence"/>
</dbReference>
<comment type="caution">
    <text evidence="1">The sequence shown here is derived from an EMBL/GenBank/DDBJ whole genome shotgun (WGS) entry which is preliminary data.</text>
</comment>
<accession>A0A0R1HAT4</accession>
<name>A0A0R1HAT4_9LACO</name>
<dbReference type="EMBL" id="AZDA01000003">
    <property type="protein sequence ID" value="KRK40818.1"/>
    <property type="molecule type" value="Genomic_DNA"/>
</dbReference>
<gene>
    <name evidence="1" type="ORF">FC07_GL002568</name>
</gene>
<dbReference type="OrthoDB" id="8481366at2"/>
<evidence type="ECO:0000313" key="1">
    <source>
        <dbReference type="EMBL" id="KRK40818.1"/>
    </source>
</evidence>
<dbReference type="Pfam" id="PF25185">
    <property type="entry name" value="Tad3"/>
    <property type="match status" value="1"/>
</dbReference>
<keyword evidence="2" id="KW-1185">Reference proteome</keyword>
<protein>
    <submittedName>
        <fullName evidence="1">Uncharacterized protein</fullName>
    </submittedName>
</protein>
<reference evidence="1 2" key="1">
    <citation type="journal article" date="2015" name="Genome Announc.">
        <title>Expanding the biotechnology potential of lactobacilli through comparative genomics of 213 strains and associated genera.</title>
        <authorList>
            <person name="Sun Z."/>
            <person name="Harris H.M."/>
            <person name="McCann A."/>
            <person name="Guo C."/>
            <person name="Argimon S."/>
            <person name="Zhang W."/>
            <person name="Yang X."/>
            <person name="Jeffery I.B."/>
            <person name="Cooney J.C."/>
            <person name="Kagawa T.F."/>
            <person name="Liu W."/>
            <person name="Song Y."/>
            <person name="Salvetti E."/>
            <person name="Wrobel A."/>
            <person name="Rasinkangas P."/>
            <person name="Parkhill J."/>
            <person name="Rea M.C."/>
            <person name="O'Sullivan O."/>
            <person name="Ritari J."/>
            <person name="Douillard F.P."/>
            <person name="Paul Ross R."/>
            <person name="Yang R."/>
            <person name="Briner A.E."/>
            <person name="Felis G.E."/>
            <person name="de Vos W.M."/>
            <person name="Barrangou R."/>
            <person name="Klaenhammer T.R."/>
            <person name="Caufield P.W."/>
            <person name="Cui Y."/>
            <person name="Zhang H."/>
            <person name="O'Toole P.W."/>
        </authorList>
    </citation>
    <scope>NUCLEOTIDE SEQUENCE [LARGE SCALE GENOMIC DNA]</scope>
    <source>
        <strain evidence="1 2">DSM 20003</strain>
    </source>
</reference>